<evidence type="ECO:0000256" key="3">
    <source>
        <dbReference type="ARBA" id="ARBA00023136"/>
    </source>
</evidence>
<proteinExistence type="predicted"/>
<evidence type="ECO:0000256" key="2">
    <source>
        <dbReference type="ARBA" id="ARBA00022729"/>
    </source>
</evidence>
<dbReference type="Gene3D" id="1.25.40.390">
    <property type="match status" value="1"/>
</dbReference>
<organism evidence="6">
    <name type="scientific">bioreactor metagenome</name>
    <dbReference type="NCBI Taxonomy" id="1076179"/>
    <lineage>
        <taxon>unclassified sequences</taxon>
        <taxon>metagenomes</taxon>
        <taxon>ecological metagenomes</taxon>
    </lineage>
</organism>
<evidence type="ECO:0000256" key="4">
    <source>
        <dbReference type="ARBA" id="ARBA00023237"/>
    </source>
</evidence>
<dbReference type="InterPro" id="IPR012944">
    <property type="entry name" value="SusD_RagB_dom"/>
</dbReference>
<evidence type="ECO:0000256" key="1">
    <source>
        <dbReference type="ARBA" id="ARBA00004442"/>
    </source>
</evidence>
<dbReference type="GO" id="GO:0009279">
    <property type="term" value="C:cell outer membrane"/>
    <property type="evidence" value="ECO:0007669"/>
    <property type="project" value="UniProtKB-SubCell"/>
</dbReference>
<feature type="domain" description="RagB/SusD" evidence="5">
    <location>
        <begin position="97"/>
        <end position="409"/>
    </location>
</feature>
<comment type="caution">
    <text evidence="6">The sequence shown here is derived from an EMBL/GenBank/DDBJ whole genome shotgun (WGS) entry which is preliminary data.</text>
</comment>
<dbReference type="EMBL" id="VSSQ01013024">
    <property type="protein sequence ID" value="MPM50566.1"/>
    <property type="molecule type" value="Genomic_DNA"/>
</dbReference>
<sequence>MWERILQDFKQAEDLLPQVQLDKGRFTKNAATAMVARVLMFMAYEQDDRHQVININKDKLNEALTYLNKLTDQEGNALDLCGDFAQNFMIEFDNNTKESIWEIQYSIDDGSSTGGKINRSEGLNHPWNWGGFQCCGFHQVSYTMANAFKTGSNGLPLFDTYNEDDYGVYIKNANGSDNIALVDAGNKAYFDKYTFDPRFSHTVGVPGQPWKYDPDLLFESKGIRNGAEYGYLKSVKELPHPGCNCLLYDGWQFNSMNKQMIRYDEVILWKAEVLIQLDRQDEALPLINKIRTRAANSVGLLKNAEGKPVLNYKCETYKPGVNCTWTKDFAWKALEWENRLELACEGRRFFDLQRWGTLVKTMNAYFAVEKQRFDWMNIARFTAGRDEFFPIHTNQMVYAKGNYTQNPGY</sequence>
<evidence type="ECO:0000313" key="6">
    <source>
        <dbReference type="EMBL" id="MPM50566.1"/>
    </source>
</evidence>
<comment type="subcellular location">
    <subcellularLocation>
        <location evidence="1">Cell outer membrane</location>
    </subcellularLocation>
</comment>
<gene>
    <name evidence="6" type="ORF">SDC9_97308</name>
</gene>
<dbReference type="Pfam" id="PF07980">
    <property type="entry name" value="SusD_RagB"/>
    <property type="match status" value="1"/>
</dbReference>
<keyword evidence="4" id="KW-0998">Cell outer membrane</keyword>
<accession>A0A645AC94</accession>
<keyword evidence="2" id="KW-0732">Signal</keyword>
<dbReference type="AlphaFoldDB" id="A0A645AC94"/>
<keyword evidence="3" id="KW-0472">Membrane</keyword>
<name>A0A645AC94_9ZZZZ</name>
<protein>
    <recommendedName>
        <fullName evidence="5">RagB/SusD domain-containing protein</fullName>
    </recommendedName>
</protein>
<dbReference type="InterPro" id="IPR011990">
    <property type="entry name" value="TPR-like_helical_dom_sf"/>
</dbReference>
<reference evidence="6" key="1">
    <citation type="submission" date="2019-08" db="EMBL/GenBank/DDBJ databases">
        <authorList>
            <person name="Kucharzyk K."/>
            <person name="Murdoch R.W."/>
            <person name="Higgins S."/>
            <person name="Loffler F."/>
        </authorList>
    </citation>
    <scope>NUCLEOTIDE SEQUENCE</scope>
</reference>
<dbReference type="SUPFAM" id="SSF48452">
    <property type="entry name" value="TPR-like"/>
    <property type="match status" value="1"/>
</dbReference>
<evidence type="ECO:0000259" key="5">
    <source>
        <dbReference type="Pfam" id="PF07980"/>
    </source>
</evidence>